<dbReference type="InterPro" id="IPR057446">
    <property type="entry name" value="PH_bac"/>
</dbReference>
<keyword evidence="4" id="KW-1185">Reference proteome</keyword>
<feature type="domain" description="PH" evidence="2">
    <location>
        <begin position="43"/>
        <end position="150"/>
    </location>
</feature>
<dbReference type="RefSeq" id="WP_344069687.1">
    <property type="nucleotide sequence ID" value="NZ_BAAAPL010000001.1"/>
</dbReference>
<accession>A0ABN2HTV5</accession>
<protein>
    <recommendedName>
        <fullName evidence="2">PH domain-containing protein</fullName>
    </recommendedName>
</protein>
<name>A0ABN2HTV5_9MICO</name>
<sequence>MSREGAALIMMAVAAIVLALIAWGWWRRVRRDARMQAPTDDLPADAAVLGRFDILHVATTRVDEPLERLTIAGLRFRATGTATITTAGVVFDLAATPRISLRRERLDSIAQSTVAIDRVVEKDGLVRVRWHLDAATDVDTYLRPRDISARELAEALRAALPTGTTA</sequence>
<feature type="transmembrane region" description="Helical" evidence="1">
    <location>
        <begin position="6"/>
        <end position="26"/>
    </location>
</feature>
<organism evidence="3 4">
    <name type="scientific">Microbacterium sediminicola</name>
    <dbReference type="NCBI Taxonomy" id="415210"/>
    <lineage>
        <taxon>Bacteria</taxon>
        <taxon>Bacillati</taxon>
        <taxon>Actinomycetota</taxon>
        <taxon>Actinomycetes</taxon>
        <taxon>Micrococcales</taxon>
        <taxon>Microbacteriaceae</taxon>
        <taxon>Microbacterium</taxon>
    </lineage>
</organism>
<evidence type="ECO:0000313" key="3">
    <source>
        <dbReference type="EMBL" id="GAA1693471.1"/>
    </source>
</evidence>
<dbReference type="Pfam" id="PF25362">
    <property type="entry name" value="bPH_11"/>
    <property type="match status" value="1"/>
</dbReference>
<evidence type="ECO:0000256" key="1">
    <source>
        <dbReference type="SAM" id="Phobius"/>
    </source>
</evidence>
<evidence type="ECO:0000259" key="2">
    <source>
        <dbReference type="Pfam" id="PF25362"/>
    </source>
</evidence>
<dbReference type="EMBL" id="BAAAPL010000001">
    <property type="protein sequence ID" value="GAA1693471.1"/>
    <property type="molecule type" value="Genomic_DNA"/>
</dbReference>
<keyword evidence="1" id="KW-0472">Membrane</keyword>
<evidence type="ECO:0000313" key="4">
    <source>
        <dbReference type="Proteomes" id="UP001501690"/>
    </source>
</evidence>
<keyword evidence="1" id="KW-0812">Transmembrane</keyword>
<dbReference type="Proteomes" id="UP001501690">
    <property type="component" value="Unassembled WGS sequence"/>
</dbReference>
<comment type="caution">
    <text evidence="3">The sequence shown here is derived from an EMBL/GenBank/DDBJ whole genome shotgun (WGS) entry which is preliminary data.</text>
</comment>
<proteinExistence type="predicted"/>
<reference evidence="3 4" key="1">
    <citation type="journal article" date="2019" name="Int. J. Syst. Evol. Microbiol.">
        <title>The Global Catalogue of Microorganisms (GCM) 10K type strain sequencing project: providing services to taxonomists for standard genome sequencing and annotation.</title>
        <authorList>
            <consortium name="The Broad Institute Genomics Platform"/>
            <consortium name="The Broad Institute Genome Sequencing Center for Infectious Disease"/>
            <person name="Wu L."/>
            <person name="Ma J."/>
        </authorList>
    </citation>
    <scope>NUCLEOTIDE SEQUENCE [LARGE SCALE GENOMIC DNA]</scope>
    <source>
        <strain evidence="3 4">JCM 15577</strain>
    </source>
</reference>
<keyword evidence="1" id="KW-1133">Transmembrane helix</keyword>
<gene>
    <name evidence="3" type="ORF">GCM10009808_08240</name>
</gene>